<name>A0AAD7XCM6_9APHY</name>
<organism evidence="3 4">
    <name type="scientific">Trametes cubensis</name>
    <dbReference type="NCBI Taxonomy" id="1111947"/>
    <lineage>
        <taxon>Eukaryota</taxon>
        <taxon>Fungi</taxon>
        <taxon>Dikarya</taxon>
        <taxon>Basidiomycota</taxon>
        <taxon>Agaricomycotina</taxon>
        <taxon>Agaricomycetes</taxon>
        <taxon>Polyporales</taxon>
        <taxon>Polyporaceae</taxon>
        <taxon>Trametes</taxon>
    </lineage>
</organism>
<proteinExistence type="predicted"/>
<sequence length="287" mass="30635">MLYSTLLFQVLIAATAIAIPASRERRARDLPRRNADIHSSQPNQVANKTIPVAGKGDAAQAEYSTNWAGAVLSLSRGWFTTVSGTFVVPAAREPVGASGFHSASVWVGIDGWSSGCDNILQTGIDVTTYGDGDVSYNAWYEWYPDYAHDFTDITIREGDTITAIVIATSLTSGIAMIINYSTGQEVLHTFSGQPPLCEQDAEWIVEDYTRNGQLVPFVDFDHVTFTGASAGGPILGPFGPGGAKVVDMQQDGRILAVAAADDSTVNVWYGLGIFGETLSNSSTSQPE</sequence>
<dbReference type="EMBL" id="JAPEVG010000097">
    <property type="protein sequence ID" value="KAJ8483270.1"/>
    <property type="molecule type" value="Genomic_DNA"/>
</dbReference>
<dbReference type="InterPro" id="IPR013320">
    <property type="entry name" value="ConA-like_dom_sf"/>
</dbReference>
<evidence type="ECO:0000313" key="3">
    <source>
        <dbReference type="EMBL" id="KAJ8483270.1"/>
    </source>
</evidence>
<dbReference type="Pfam" id="PF01828">
    <property type="entry name" value="Peptidase_A4"/>
    <property type="match status" value="1"/>
</dbReference>
<feature type="chain" id="PRO_5042102316" evidence="2">
    <location>
        <begin position="19"/>
        <end position="287"/>
    </location>
</feature>
<dbReference type="InterPro" id="IPR000250">
    <property type="entry name" value="Peptidase_G1"/>
</dbReference>
<dbReference type="PANTHER" id="PTHR37536">
    <property type="entry name" value="PUTATIVE (AFU_ORTHOLOGUE AFUA_3G02970)-RELATED"/>
    <property type="match status" value="1"/>
</dbReference>
<dbReference type="Proteomes" id="UP001215151">
    <property type="component" value="Unassembled WGS sequence"/>
</dbReference>
<reference evidence="3" key="1">
    <citation type="submission" date="2022-11" db="EMBL/GenBank/DDBJ databases">
        <title>Genome Sequence of Cubamyces cubensis.</title>
        <authorList>
            <person name="Buettner E."/>
        </authorList>
    </citation>
    <scope>NUCLEOTIDE SEQUENCE</scope>
    <source>
        <strain evidence="3">MPL-01</strain>
    </source>
</reference>
<dbReference type="SUPFAM" id="SSF49899">
    <property type="entry name" value="Concanavalin A-like lectins/glucanases"/>
    <property type="match status" value="1"/>
</dbReference>
<protein>
    <submittedName>
        <fullName evidence="3">Uncharacterized protein</fullName>
    </submittedName>
</protein>
<comment type="caution">
    <text evidence="3">The sequence shown here is derived from an EMBL/GenBank/DDBJ whole genome shotgun (WGS) entry which is preliminary data.</text>
</comment>
<dbReference type="Gene3D" id="2.60.120.700">
    <property type="entry name" value="Peptidase G1"/>
    <property type="match status" value="1"/>
</dbReference>
<feature type="signal peptide" evidence="2">
    <location>
        <begin position="1"/>
        <end position="18"/>
    </location>
</feature>
<dbReference type="GO" id="GO:0006508">
    <property type="term" value="P:proteolysis"/>
    <property type="evidence" value="ECO:0007669"/>
    <property type="project" value="InterPro"/>
</dbReference>
<keyword evidence="2" id="KW-0732">Signal</keyword>
<dbReference type="PRINTS" id="PR00977">
    <property type="entry name" value="SCYTLDPTASE"/>
</dbReference>
<evidence type="ECO:0000313" key="4">
    <source>
        <dbReference type="Proteomes" id="UP001215151"/>
    </source>
</evidence>
<feature type="active site" description="Proton acceptor" evidence="1">
    <location>
        <position position="206"/>
    </location>
</feature>
<keyword evidence="4" id="KW-1185">Reference proteome</keyword>
<dbReference type="PANTHER" id="PTHR37536:SF1">
    <property type="entry name" value="ASPERGILLOPEPSIN, PUTAITVE (AFU_ORTHOLOGUE AFUA_7G01200)"/>
    <property type="match status" value="1"/>
</dbReference>
<dbReference type="GO" id="GO:0070007">
    <property type="term" value="F:glutamic-type endopeptidase activity"/>
    <property type="evidence" value="ECO:0007669"/>
    <property type="project" value="InterPro"/>
</dbReference>
<evidence type="ECO:0000256" key="1">
    <source>
        <dbReference type="PIRSR" id="PIRSR600250-50"/>
    </source>
</evidence>
<gene>
    <name evidence="3" type="ORF">ONZ51_g4825</name>
</gene>
<dbReference type="AlphaFoldDB" id="A0AAD7XCM6"/>
<accession>A0AAD7XCM6</accession>
<dbReference type="CDD" id="cd13426">
    <property type="entry name" value="Peptidase_G1"/>
    <property type="match status" value="1"/>
</dbReference>
<dbReference type="InterPro" id="IPR038656">
    <property type="entry name" value="Peptidase_G1_sf"/>
</dbReference>
<evidence type="ECO:0000256" key="2">
    <source>
        <dbReference type="SAM" id="SignalP"/>
    </source>
</evidence>